<keyword evidence="2" id="KW-1185">Reference proteome</keyword>
<protein>
    <submittedName>
        <fullName evidence="1">Uncharacterized protein</fullName>
    </submittedName>
</protein>
<accession>A0ABR1HY82</accession>
<dbReference type="EMBL" id="JAZAVK010000074">
    <property type="protein sequence ID" value="KAK7425924.1"/>
    <property type="molecule type" value="Genomic_DNA"/>
</dbReference>
<name>A0ABR1HY82_9HYPO</name>
<dbReference type="Proteomes" id="UP001498421">
    <property type="component" value="Unassembled WGS sequence"/>
</dbReference>
<dbReference type="Gene3D" id="3.20.20.80">
    <property type="entry name" value="Glycosidases"/>
    <property type="match status" value="1"/>
</dbReference>
<evidence type="ECO:0000313" key="2">
    <source>
        <dbReference type="Proteomes" id="UP001498421"/>
    </source>
</evidence>
<organism evidence="1 2">
    <name type="scientific">Neonectria magnoliae</name>
    <dbReference type="NCBI Taxonomy" id="2732573"/>
    <lineage>
        <taxon>Eukaryota</taxon>
        <taxon>Fungi</taxon>
        <taxon>Dikarya</taxon>
        <taxon>Ascomycota</taxon>
        <taxon>Pezizomycotina</taxon>
        <taxon>Sordariomycetes</taxon>
        <taxon>Hypocreomycetidae</taxon>
        <taxon>Hypocreales</taxon>
        <taxon>Nectriaceae</taxon>
        <taxon>Neonectria</taxon>
    </lineage>
</organism>
<gene>
    <name evidence="1" type="ORF">QQZ08_007638</name>
</gene>
<reference evidence="1 2" key="1">
    <citation type="journal article" date="2025" name="Microbiol. Resour. Announc.">
        <title>Draft genome sequences for Neonectria magnoliae and Neonectria punicea, canker pathogens of Liriodendron tulipifera and Acer saccharum in West Virginia.</title>
        <authorList>
            <person name="Petronek H.M."/>
            <person name="Kasson M.T."/>
            <person name="Metheny A.M."/>
            <person name="Stauder C.M."/>
            <person name="Lovett B."/>
            <person name="Lynch S.C."/>
            <person name="Garnas J.R."/>
            <person name="Kasson L.R."/>
            <person name="Stajich J.E."/>
        </authorList>
    </citation>
    <scope>NUCLEOTIDE SEQUENCE [LARGE SCALE GENOMIC DNA]</scope>
    <source>
        <strain evidence="1 2">NRRL 64651</strain>
    </source>
</reference>
<evidence type="ECO:0000313" key="1">
    <source>
        <dbReference type="EMBL" id="KAK7425924.1"/>
    </source>
</evidence>
<proteinExistence type="predicted"/>
<comment type="caution">
    <text evidence="1">The sequence shown here is derived from an EMBL/GenBank/DDBJ whole genome shotgun (WGS) entry which is preliminary data.</text>
</comment>
<sequence>MLAVDDPIEILKSVGRNRGELNMIFHFDIMGMNHGNEGKFSPRKWATSDLKAIVNKWQTFMYE</sequence>